<protein>
    <submittedName>
        <fullName evidence="2">Uncharacterized protein</fullName>
    </submittedName>
</protein>
<organism evidence="2 3">
    <name type="scientific">Actinomadura rayongensis</name>
    <dbReference type="NCBI Taxonomy" id="1429076"/>
    <lineage>
        <taxon>Bacteria</taxon>
        <taxon>Bacillati</taxon>
        <taxon>Actinomycetota</taxon>
        <taxon>Actinomycetes</taxon>
        <taxon>Streptosporangiales</taxon>
        <taxon>Thermomonosporaceae</taxon>
        <taxon>Actinomadura</taxon>
    </lineage>
</organism>
<reference evidence="2 3" key="1">
    <citation type="submission" date="2019-12" db="EMBL/GenBank/DDBJ databases">
        <title>Nocardia macrotermitis sp. nov. and Nocardia aurantia sp. nov., isolated from the gut of the fungus growing-termite Macrotermes natalensis.</title>
        <authorList>
            <person name="Christine B."/>
            <person name="Rene B."/>
        </authorList>
    </citation>
    <scope>NUCLEOTIDE SEQUENCE [LARGE SCALE GENOMIC DNA]</scope>
    <source>
        <strain evidence="2 3">DSM 102126</strain>
    </source>
</reference>
<name>A0A6I4WHL4_9ACTN</name>
<comment type="caution">
    <text evidence="2">The sequence shown here is derived from an EMBL/GenBank/DDBJ whole genome shotgun (WGS) entry which is preliminary data.</text>
</comment>
<accession>A0A6I4WHL4</accession>
<dbReference type="RefSeq" id="WP_161105979.1">
    <property type="nucleotide sequence ID" value="NZ_JBHLYI010000011.1"/>
</dbReference>
<dbReference type="Proteomes" id="UP000431901">
    <property type="component" value="Unassembled WGS sequence"/>
</dbReference>
<dbReference type="EMBL" id="WUTW01000008">
    <property type="protein sequence ID" value="MXQ67805.1"/>
    <property type="molecule type" value="Genomic_DNA"/>
</dbReference>
<evidence type="ECO:0000313" key="2">
    <source>
        <dbReference type="EMBL" id="MXQ67805.1"/>
    </source>
</evidence>
<keyword evidence="1" id="KW-0472">Membrane</keyword>
<evidence type="ECO:0000256" key="1">
    <source>
        <dbReference type="SAM" id="Phobius"/>
    </source>
</evidence>
<sequence>MLALAAAFVFALALLFDLADLSSGSVGVQTLVVLGLLLLALEMAGVGPARRAAWPRRRRR</sequence>
<keyword evidence="3" id="KW-1185">Reference proteome</keyword>
<proteinExistence type="predicted"/>
<gene>
    <name evidence="2" type="ORF">GQ466_27675</name>
</gene>
<keyword evidence="1" id="KW-1133">Transmembrane helix</keyword>
<keyword evidence="1" id="KW-0812">Transmembrane</keyword>
<evidence type="ECO:0000313" key="3">
    <source>
        <dbReference type="Proteomes" id="UP000431901"/>
    </source>
</evidence>
<dbReference type="AlphaFoldDB" id="A0A6I4WHL4"/>
<feature type="transmembrane region" description="Helical" evidence="1">
    <location>
        <begin position="31"/>
        <end position="50"/>
    </location>
</feature>